<dbReference type="PANTHER" id="PTHR43761">
    <property type="entry name" value="D-ISOMER SPECIFIC 2-HYDROXYACID DEHYDROGENASE FAMILY PROTEIN (AFU_ORTHOLOGUE AFUA_1G13630)"/>
    <property type="match status" value="1"/>
</dbReference>
<dbReference type="OrthoDB" id="298012at2759"/>
<dbReference type="GO" id="GO:0051287">
    <property type="term" value="F:NAD binding"/>
    <property type="evidence" value="ECO:0007669"/>
    <property type="project" value="InterPro"/>
</dbReference>
<dbReference type="Proteomes" id="UP000248423">
    <property type="component" value="Unassembled WGS sequence"/>
</dbReference>
<protein>
    <recommendedName>
        <fullName evidence="9">Glycerate dehydrogenase</fullName>
    </recommendedName>
</protein>
<gene>
    <name evidence="7" type="ORF">BO78DRAFT_409735</name>
</gene>
<keyword evidence="2 4" id="KW-0560">Oxidoreductase</keyword>
<dbReference type="GO" id="GO:0016616">
    <property type="term" value="F:oxidoreductase activity, acting on the CH-OH group of donors, NAD or NADP as acceptor"/>
    <property type="evidence" value="ECO:0007669"/>
    <property type="project" value="InterPro"/>
</dbReference>
<dbReference type="STRING" id="1448318.A0A319E0E0"/>
<dbReference type="InterPro" id="IPR036291">
    <property type="entry name" value="NAD(P)-bd_dom_sf"/>
</dbReference>
<dbReference type="SUPFAM" id="SSF52283">
    <property type="entry name" value="Formate/glycerate dehydrogenase catalytic domain-like"/>
    <property type="match status" value="1"/>
</dbReference>
<evidence type="ECO:0008006" key="9">
    <source>
        <dbReference type="Google" id="ProtNLM"/>
    </source>
</evidence>
<proteinExistence type="inferred from homology"/>
<dbReference type="Pfam" id="PF00389">
    <property type="entry name" value="2-Hacid_dh"/>
    <property type="match status" value="1"/>
</dbReference>
<evidence type="ECO:0000259" key="5">
    <source>
        <dbReference type="Pfam" id="PF00389"/>
    </source>
</evidence>
<feature type="domain" description="D-isomer specific 2-hydroxyacid dehydrogenase catalytic" evidence="5">
    <location>
        <begin position="30"/>
        <end position="336"/>
    </location>
</feature>
<evidence type="ECO:0000256" key="3">
    <source>
        <dbReference type="ARBA" id="ARBA00023027"/>
    </source>
</evidence>
<sequence length="340" mass="36600">MAEGNDSHHIVAIEAVHCPIPTFDLPCPYTIDTYDWTPQSELAGRIKDATIILTTTIRLSADVLRPSVSPKLQLIVIMASGTDCVDKVACKGRGITICNCPGTNVDSVSEHVIGSYFATRRKLVELHNSTVAIPADPALDTEWKTNGSLRPRLRMSDGKAPLLCCQETLGVLGYGLLGQRVETLARSLGMKVIVSDHKGIIPRAGRVSFEAFLKESTVLVLCLPRSPETINLISTAEFRKMSSQAVLINVSRGGIVNEHALLEAVQNGLISGAAMDVFANEPVGRGGSPLISPETAASCLNLLLTPHLAWYADATLQNLQNAVKNTVETWVRGTTINQIL</sequence>
<dbReference type="EMBL" id="KZ826379">
    <property type="protein sequence ID" value="PYI03531.1"/>
    <property type="molecule type" value="Genomic_DNA"/>
</dbReference>
<dbReference type="AlphaFoldDB" id="A0A319E0E0"/>
<name>A0A319E0E0_ASPSB</name>
<evidence type="ECO:0000259" key="6">
    <source>
        <dbReference type="Pfam" id="PF02826"/>
    </source>
</evidence>
<dbReference type="PANTHER" id="PTHR43761:SF1">
    <property type="entry name" value="D-ISOMER SPECIFIC 2-HYDROXYACID DEHYDROGENASE CATALYTIC DOMAIN-CONTAINING PROTEIN-RELATED"/>
    <property type="match status" value="1"/>
</dbReference>
<feature type="domain" description="D-isomer specific 2-hydroxyacid dehydrogenase NAD-binding" evidence="6">
    <location>
        <begin position="166"/>
        <end position="309"/>
    </location>
</feature>
<dbReference type="InterPro" id="IPR006139">
    <property type="entry name" value="D-isomer_2_OHA_DH_cat_dom"/>
</dbReference>
<keyword evidence="8" id="KW-1185">Reference proteome</keyword>
<keyword evidence="3" id="KW-0520">NAD</keyword>
<dbReference type="InterPro" id="IPR050418">
    <property type="entry name" value="D-iso_2-hydroxyacid_DH_PdxB"/>
</dbReference>
<evidence type="ECO:0000256" key="1">
    <source>
        <dbReference type="ARBA" id="ARBA00005854"/>
    </source>
</evidence>
<dbReference type="Pfam" id="PF02826">
    <property type="entry name" value="2-Hacid_dh_C"/>
    <property type="match status" value="1"/>
</dbReference>
<dbReference type="SUPFAM" id="SSF51735">
    <property type="entry name" value="NAD(P)-binding Rossmann-fold domains"/>
    <property type="match status" value="1"/>
</dbReference>
<evidence type="ECO:0000256" key="2">
    <source>
        <dbReference type="ARBA" id="ARBA00023002"/>
    </source>
</evidence>
<evidence type="ECO:0000313" key="8">
    <source>
        <dbReference type="Proteomes" id="UP000248423"/>
    </source>
</evidence>
<dbReference type="Gene3D" id="3.40.50.720">
    <property type="entry name" value="NAD(P)-binding Rossmann-like Domain"/>
    <property type="match status" value="2"/>
</dbReference>
<dbReference type="InterPro" id="IPR006140">
    <property type="entry name" value="D-isomer_DH_NAD-bd"/>
</dbReference>
<accession>A0A319E0E0</accession>
<reference evidence="7 8" key="1">
    <citation type="submission" date="2018-02" db="EMBL/GenBank/DDBJ databases">
        <title>The genomes of Aspergillus section Nigri reveals drivers in fungal speciation.</title>
        <authorList>
            <consortium name="DOE Joint Genome Institute"/>
            <person name="Vesth T.C."/>
            <person name="Nybo J."/>
            <person name="Theobald S."/>
            <person name="Brandl J."/>
            <person name="Frisvad J.C."/>
            <person name="Nielsen K.F."/>
            <person name="Lyhne E.K."/>
            <person name="Kogle M.E."/>
            <person name="Kuo A."/>
            <person name="Riley R."/>
            <person name="Clum A."/>
            <person name="Nolan M."/>
            <person name="Lipzen A."/>
            <person name="Salamov A."/>
            <person name="Henrissat B."/>
            <person name="Wiebenga A."/>
            <person name="De vries R.P."/>
            <person name="Grigoriev I.V."/>
            <person name="Mortensen U.H."/>
            <person name="Andersen M.R."/>
            <person name="Baker S.E."/>
        </authorList>
    </citation>
    <scope>NUCLEOTIDE SEQUENCE [LARGE SCALE GENOMIC DNA]</scope>
    <source>
        <strain evidence="7 8">CBS 121057</strain>
    </source>
</reference>
<evidence type="ECO:0000313" key="7">
    <source>
        <dbReference type="EMBL" id="PYI03531.1"/>
    </source>
</evidence>
<organism evidence="7 8">
    <name type="scientific">Aspergillus sclerotiicarbonarius (strain CBS 121057 / IBT 28362)</name>
    <dbReference type="NCBI Taxonomy" id="1448318"/>
    <lineage>
        <taxon>Eukaryota</taxon>
        <taxon>Fungi</taxon>
        <taxon>Dikarya</taxon>
        <taxon>Ascomycota</taxon>
        <taxon>Pezizomycotina</taxon>
        <taxon>Eurotiomycetes</taxon>
        <taxon>Eurotiomycetidae</taxon>
        <taxon>Eurotiales</taxon>
        <taxon>Aspergillaceae</taxon>
        <taxon>Aspergillus</taxon>
        <taxon>Aspergillus subgen. Circumdati</taxon>
    </lineage>
</organism>
<comment type="similarity">
    <text evidence="1 4">Belongs to the D-isomer specific 2-hydroxyacid dehydrogenase family.</text>
</comment>
<dbReference type="VEuPathDB" id="FungiDB:BO78DRAFT_409735"/>
<evidence type="ECO:0000256" key="4">
    <source>
        <dbReference type="RuleBase" id="RU003719"/>
    </source>
</evidence>